<proteinExistence type="predicted"/>
<dbReference type="AlphaFoldDB" id="A0A6A3MPM8"/>
<evidence type="ECO:0000256" key="1">
    <source>
        <dbReference type="SAM" id="MobiDB-lite"/>
    </source>
</evidence>
<accession>A0A6A3MPM8</accession>
<gene>
    <name evidence="2" type="ORF">PR001_g10127</name>
</gene>
<evidence type="ECO:0000313" key="3">
    <source>
        <dbReference type="Proteomes" id="UP000429607"/>
    </source>
</evidence>
<dbReference type="Proteomes" id="UP000429607">
    <property type="component" value="Unassembled WGS sequence"/>
</dbReference>
<sequence>MYAALSWSRLEEEEKQGRLGLQPWRKQTSACGDVSTFRNPRGKSGQDTCRRRPVERGAGFVWRASEDDWTRNKWAWLADVWAQSVAPARTVKGIAREAHTPRQTKSSGSERLAESSLSPAEVIQLGL</sequence>
<reference evidence="2 3" key="1">
    <citation type="submission" date="2018-09" db="EMBL/GenBank/DDBJ databases">
        <title>Genomic investigation of the strawberry pathogen Phytophthora fragariae indicates pathogenicity is determined by transcriptional variation in three key races.</title>
        <authorList>
            <person name="Adams T.M."/>
            <person name="Armitage A.D."/>
            <person name="Sobczyk M.K."/>
            <person name="Bates H.J."/>
            <person name="Dunwell J.M."/>
            <person name="Nellist C.F."/>
            <person name="Harrison R.J."/>
        </authorList>
    </citation>
    <scope>NUCLEOTIDE SEQUENCE [LARGE SCALE GENOMIC DNA]</scope>
    <source>
        <strain evidence="2 3">SCRP249</strain>
    </source>
</reference>
<name>A0A6A3MPM8_9STRA</name>
<feature type="region of interest" description="Disordered" evidence="1">
    <location>
        <begin position="92"/>
        <end position="127"/>
    </location>
</feature>
<dbReference type="EMBL" id="QXFV01000585">
    <property type="protein sequence ID" value="KAE9033506.1"/>
    <property type="molecule type" value="Genomic_DNA"/>
</dbReference>
<protein>
    <submittedName>
        <fullName evidence="2">Uncharacterized protein</fullName>
    </submittedName>
</protein>
<evidence type="ECO:0000313" key="2">
    <source>
        <dbReference type="EMBL" id="KAE9033506.1"/>
    </source>
</evidence>
<comment type="caution">
    <text evidence="2">The sequence shown here is derived from an EMBL/GenBank/DDBJ whole genome shotgun (WGS) entry which is preliminary data.</text>
</comment>
<organism evidence="2 3">
    <name type="scientific">Phytophthora rubi</name>
    <dbReference type="NCBI Taxonomy" id="129364"/>
    <lineage>
        <taxon>Eukaryota</taxon>
        <taxon>Sar</taxon>
        <taxon>Stramenopiles</taxon>
        <taxon>Oomycota</taxon>
        <taxon>Peronosporomycetes</taxon>
        <taxon>Peronosporales</taxon>
        <taxon>Peronosporaceae</taxon>
        <taxon>Phytophthora</taxon>
    </lineage>
</organism>